<evidence type="ECO:0000313" key="9">
    <source>
        <dbReference type="EMBL" id="RJF89883.1"/>
    </source>
</evidence>
<keyword evidence="3" id="KW-1003">Cell membrane</keyword>
<keyword evidence="5 7" id="KW-1133">Transmembrane helix</keyword>
<dbReference type="GO" id="GO:0008324">
    <property type="term" value="F:monoatomic cation transmembrane transporter activity"/>
    <property type="evidence" value="ECO:0007669"/>
    <property type="project" value="InterPro"/>
</dbReference>
<reference evidence="9 10" key="1">
    <citation type="submission" date="2018-09" db="EMBL/GenBank/DDBJ databases">
        <authorList>
            <person name="Zhu H."/>
        </authorList>
    </citation>
    <scope>NUCLEOTIDE SEQUENCE [LARGE SCALE GENOMIC DNA]</scope>
    <source>
        <strain evidence="9 10">K1W22B-8</strain>
    </source>
</reference>
<comment type="subcellular location">
    <subcellularLocation>
        <location evidence="1">Cell membrane</location>
        <topology evidence="1">Multi-pass membrane protein</topology>
    </subcellularLocation>
</comment>
<organism evidence="9 10">
    <name type="scientific">Oleomonas cavernae</name>
    <dbReference type="NCBI Taxonomy" id="2320859"/>
    <lineage>
        <taxon>Bacteria</taxon>
        <taxon>Pseudomonadati</taxon>
        <taxon>Pseudomonadota</taxon>
        <taxon>Alphaproteobacteria</taxon>
        <taxon>Acetobacterales</taxon>
        <taxon>Acetobacteraceae</taxon>
        <taxon>Oleomonas</taxon>
    </lineage>
</organism>
<comment type="similarity">
    <text evidence="2">Belongs to the CPA3 antiporters (TC 2.A.63) subunit E family.</text>
</comment>
<dbReference type="GO" id="GO:0005886">
    <property type="term" value="C:plasma membrane"/>
    <property type="evidence" value="ECO:0007669"/>
    <property type="project" value="UniProtKB-SubCell"/>
</dbReference>
<evidence type="ECO:0000313" key="8">
    <source>
        <dbReference type="EMBL" id="RJF82774.1"/>
    </source>
</evidence>
<evidence type="ECO:0000256" key="5">
    <source>
        <dbReference type="ARBA" id="ARBA00022989"/>
    </source>
</evidence>
<keyword evidence="4 7" id="KW-0812">Transmembrane</keyword>
<dbReference type="Proteomes" id="UP000284605">
    <property type="component" value="Unassembled WGS sequence"/>
</dbReference>
<evidence type="ECO:0000256" key="7">
    <source>
        <dbReference type="SAM" id="Phobius"/>
    </source>
</evidence>
<dbReference type="EMBL" id="QYUK01000012">
    <property type="protein sequence ID" value="RJF82774.1"/>
    <property type="molecule type" value="Genomic_DNA"/>
</dbReference>
<name>A0A418WIN0_9PROT</name>
<evidence type="ECO:0000313" key="10">
    <source>
        <dbReference type="Proteomes" id="UP000284605"/>
    </source>
</evidence>
<dbReference type="PANTHER" id="PTHR34584:SF1">
    <property type="entry name" value="NA(+)_H(+) ANTIPORTER SUBUNIT E1"/>
    <property type="match status" value="1"/>
</dbReference>
<dbReference type="PANTHER" id="PTHR34584">
    <property type="entry name" value="NA(+)/H(+) ANTIPORTER SUBUNIT E1"/>
    <property type="match status" value="1"/>
</dbReference>
<evidence type="ECO:0000256" key="4">
    <source>
        <dbReference type="ARBA" id="ARBA00022692"/>
    </source>
</evidence>
<feature type="transmembrane region" description="Helical" evidence="7">
    <location>
        <begin position="80"/>
        <end position="99"/>
    </location>
</feature>
<dbReference type="AlphaFoldDB" id="A0A418WIN0"/>
<dbReference type="InterPro" id="IPR002758">
    <property type="entry name" value="Cation_antiport_E"/>
</dbReference>
<evidence type="ECO:0000256" key="2">
    <source>
        <dbReference type="ARBA" id="ARBA00006228"/>
    </source>
</evidence>
<feature type="transmembrane region" description="Helical" evidence="7">
    <location>
        <begin position="57"/>
        <end position="74"/>
    </location>
</feature>
<evidence type="ECO:0000256" key="3">
    <source>
        <dbReference type="ARBA" id="ARBA00022475"/>
    </source>
</evidence>
<protein>
    <recommendedName>
        <fullName evidence="11">Cation transporter</fullName>
    </recommendedName>
</protein>
<comment type="caution">
    <text evidence="9">The sequence shown here is derived from an EMBL/GenBank/DDBJ whole genome shotgun (WGS) entry which is preliminary data.</text>
</comment>
<accession>A0A418WIN0</accession>
<keyword evidence="10" id="KW-1185">Reference proteome</keyword>
<evidence type="ECO:0008006" key="11">
    <source>
        <dbReference type="Google" id="ProtNLM"/>
    </source>
</evidence>
<feature type="transmembrane region" description="Helical" evidence="7">
    <location>
        <begin position="106"/>
        <end position="124"/>
    </location>
</feature>
<sequence length="213" mass="22873">MTGGICHRNASSQCCIATCRRACCHHLGVFKAASILHSTGLFGGVICAKGRPVTQRILLGSAFYLLWVGLSGHFSPFLLATSVLSVVGVVALVSHLGLISRDFQPFTLIAGIVGYWGWLLVEILKANFDVIVAILRGRISPAMAWLPASQKSQVFRALYANSITLTPGTVTVVAEGDHFLVHALRRDGLGSLAEGEMNRRCTALDARFRGARP</sequence>
<gene>
    <name evidence="9" type="ORF">D3874_06515</name>
    <name evidence="8" type="ORF">D3874_25110</name>
</gene>
<dbReference type="Pfam" id="PF01899">
    <property type="entry name" value="MNHE"/>
    <property type="match status" value="1"/>
</dbReference>
<evidence type="ECO:0000256" key="1">
    <source>
        <dbReference type="ARBA" id="ARBA00004651"/>
    </source>
</evidence>
<proteinExistence type="inferred from homology"/>
<dbReference type="EMBL" id="QYUK01000011">
    <property type="protein sequence ID" value="RJF89883.1"/>
    <property type="molecule type" value="Genomic_DNA"/>
</dbReference>
<keyword evidence="6 7" id="KW-0472">Membrane</keyword>
<evidence type="ECO:0000256" key="6">
    <source>
        <dbReference type="ARBA" id="ARBA00023136"/>
    </source>
</evidence>